<gene>
    <name evidence="3" type="ORF">BJ964_008156</name>
</gene>
<dbReference type="AlphaFoldDB" id="A0A7W7HNW9"/>
<evidence type="ECO:0000313" key="3">
    <source>
        <dbReference type="EMBL" id="MBB4753995.1"/>
    </source>
</evidence>
<sequence length="329" mass="34502">MGVLLMAALTGAPVATAGPAETVCRIEDDRLVEISGLVSDGSGYVVINDSSDDADRRRIFFLDEDCAVTRTVKYPSEPRDTEDLTRAADGTLWVGDTGDNDKERDSVVLWRLDPGSKKPELFRLVYPDGPHDAEALLVGADGVPVIVTKDPLTAGVYVPDGELRADGTTTLRRAGAWGIPIGTGTSNPYGIRGRAVVTGGAVSPDGRRVALRTYADAFEFDVPDGDVVRAITEGTATPVALPDEPQGESLAYSSDGTALLTVSEGKGGVPLLRYPSALPVPPSPSPSPSPVVEATSPLDRPFPVGAMIAGIAFAGAAVTLFAMRRRHHL</sequence>
<keyword evidence="1" id="KW-1133">Transmembrane helix</keyword>
<evidence type="ECO:0000256" key="1">
    <source>
        <dbReference type="SAM" id="Phobius"/>
    </source>
</evidence>
<dbReference type="RefSeq" id="WP_188125623.1">
    <property type="nucleotide sequence ID" value="NZ_BOMP01000116.1"/>
</dbReference>
<reference evidence="3 4" key="1">
    <citation type="submission" date="2020-08" db="EMBL/GenBank/DDBJ databases">
        <title>Sequencing the genomes of 1000 actinobacteria strains.</title>
        <authorList>
            <person name="Klenk H.-P."/>
        </authorList>
    </citation>
    <scope>NUCLEOTIDE SEQUENCE [LARGE SCALE GENOMIC DNA]</scope>
    <source>
        <strain evidence="3 4">DSM 43150</strain>
    </source>
</reference>
<keyword evidence="1" id="KW-0472">Membrane</keyword>
<organism evidence="3 4">
    <name type="scientific">Actinoplanes lobatus</name>
    <dbReference type="NCBI Taxonomy" id="113568"/>
    <lineage>
        <taxon>Bacteria</taxon>
        <taxon>Bacillati</taxon>
        <taxon>Actinomycetota</taxon>
        <taxon>Actinomycetes</taxon>
        <taxon>Micromonosporales</taxon>
        <taxon>Micromonosporaceae</taxon>
        <taxon>Actinoplanes</taxon>
    </lineage>
</organism>
<evidence type="ECO:0000313" key="4">
    <source>
        <dbReference type="Proteomes" id="UP000590511"/>
    </source>
</evidence>
<feature type="signal peptide" evidence="2">
    <location>
        <begin position="1"/>
        <end position="17"/>
    </location>
</feature>
<dbReference type="Proteomes" id="UP000590511">
    <property type="component" value="Unassembled WGS sequence"/>
</dbReference>
<accession>A0A7W7HNW9</accession>
<dbReference type="EMBL" id="JACHNC010000001">
    <property type="protein sequence ID" value="MBB4753995.1"/>
    <property type="molecule type" value="Genomic_DNA"/>
</dbReference>
<proteinExistence type="predicted"/>
<name>A0A7W7HNW9_9ACTN</name>
<keyword evidence="2" id="KW-0732">Signal</keyword>
<evidence type="ECO:0000256" key="2">
    <source>
        <dbReference type="SAM" id="SignalP"/>
    </source>
</evidence>
<keyword evidence="1" id="KW-0812">Transmembrane</keyword>
<feature type="chain" id="PRO_5039311579" evidence="2">
    <location>
        <begin position="18"/>
        <end position="329"/>
    </location>
</feature>
<dbReference type="SUPFAM" id="SSF63829">
    <property type="entry name" value="Calcium-dependent phosphotriesterase"/>
    <property type="match status" value="1"/>
</dbReference>
<protein>
    <submittedName>
        <fullName evidence="3">Uncharacterized protein</fullName>
    </submittedName>
</protein>
<comment type="caution">
    <text evidence="3">The sequence shown here is derived from an EMBL/GenBank/DDBJ whole genome shotgun (WGS) entry which is preliminary data.</text>
</comment>
<feature type="transmembrane region" description="Helical" evidence="1">
    <location>
        <begin position="302"/>
        <end position="323"/>
    </location>
</feature>